<dbReference type="InterPro" id="IPR005807">
    <property type="entry name" value="SecE_bac"/>
</dbReference>
<dbReference type="GO" id="GO:0006886">
    <property type="term" value="P:intracellular protein transport"/>
    <property type="evidence" value="ECO:0007669"/>
    <property type="project" value="InterPro"/>
</dbReference>
<accession>A0A9D2IT08</accession>
<sequence>MLEKLKAAGNTDKPQKGKEKGAGKSKDQKKTNWFQGLQAEFKKIVWTDRKTLVKQTIAVVIITIILAILIGVMDAVILEGINLLVG</sequence>
<dbReference type="GO" id="GO:0009306">
    <property type="term" value="P:protein secretion"/>
    <property type="evidence" value="ECO:0007669"/>
    <property type="project" value="InterPro"/>
</dbReference>
<evidence type="ECO:0000256" key="9">
    <source>
        <dbReference type="SAM" id="MobiDB-lite"/>
    </source>
</evidence>
<organism evidence="11 12">
    <name type="scientific">Candidatus Blautia faecigallinarum</name>
    <dbReference type="NCBI Taxonomy" id="2838488"/>
    <lineage>
        <taxon>Bacteria</taxon>
        <taxon>Bacillati</taxon>
        <taxon>Bacillota</taxon>
        <taxon>Clostridia</taxon>
        <taxon>Lachnospirales</taxon>
        <taxon>Lachnospiraceae</taxon>
        <taxon>Blautia</taxon>
    </lineage>
</organism>
<feature type="compositionally biased region" description="Basic and acidic residues" evidence="9">
    <location>
        <begin position="13"/>
        <end position="30"/>
    </location>
</feature>
<evidence type="ECO:0000256" key="3">
    <source>
        <dbReference type="ARBA" id="ARBA00022475"/>
    </source>
</evidence>
<feature type="transmembrane region" description="Helical" evidence="10">
    <location>
        <begin position="57"/>
        <end position="78"/>
    </location>
</feature>
<protein>
    <submittedName>
        <fullName evidence="11">Preprotein translocase subunit SecE</fullName>
    </submittedName>
</protein>
<evidence type="ECO:0000313" key="11">
    <source>
        <dbReference type="EMBL" id="HIZ21347.1"/>
    </source>
</evidence>
<gene>
    <name evidence="11" type="primary">secE</name>
    <name evidence="11" type="ORF">IAA21_00930</name>
</gene>
<dbReference type="PANTHER" id="PTHR33910:SF1">
    <property type="entry name" value="PROTEIN TRANSLOCASE SUBUNIT SECE"/>
    <property type="match status" value="1"/>
</dbReference>
<dbReference type="InterPro" id="IPR001901">
    <property type="entry name" value="Translocase_SecE/Sec61-g"/>
</dbReference>
<dbReference type="PANTHER" id="PTHR33910">
    <property type="entry name" value="PROTEIN TRANSLOCASE SUBUNIT SECE"/>
    <property type="match status" value="1"/>
</dbReference>
<keyword evidence="4 10" id="KW-0812">Transmembrane</keyword>
<evidence type="ECO:0000256" key="1">
    <source>
        <dbReference type="ARBA" id="ARBA00004370"/>
    </source>
</evidence>
<dbReference type="GO" id="GO:0006605">
    <property type="term" value="P:protein targeting"/>
    <property type="evidence" value="ECO:0007669"/>
    <property type="project" value="InterPro"/>
</dbReference>
<comment type="subcellular location">
    <subcellularLocation>
        <location evidence="1">Membrane</location>
    </subcellularLocation>
</comment>
<keyword evidence="7" id="KW-0811">Translocation</keyword>
<dbReference type="EMBL" id="DXBU01000014">
    <property type="protein sequence ID" value="HIZ21347.1"/>
    <property type="molecule type" value="Genomic_DNA"/>
</dbReference>
<dbReference type="NCBIfam" id="TIGR00964">
    <property type="entry name" value="secE_bact"/>
    <property type="match status" value="1"/>
</dbReference>
<evidence type="ECO:0000313" key="12">
    <source>
        <dbReference type="Proteomes" id="UP000824041"/>
    </source>
</evidence>
<keyword evidence="2" id="KW-0813">Transport</keyword>
<dbReference type="GO" id="GO:0043952">
    <property type="term" value="P:protein transport by the Sec complex"/>
    <property type="evidence" value="ECO:0007669"/>
    <property type="project" value="TreeGrafter"/>
</dbReference>
<keyword evidence="3" id="KW-1003">Cell membrane</keyword>
<dbReference type="InterPro" id="IPR038379">
    <property type="entry name" value="SecE_sf"/>
</dbReference>
<evidence type="ECO:0000256" key="8">
    <source>
        <dbReference type="ARBA" id="ARBA00023136"/>
    </source>
</evidence>
<keyword evidence="5" id="KW-0653">Protein transport</keyword>
<reference evidence="11" key="2">
    <citation type="submission" date="2021-04" db="EMBL/GenBank/DDBJ databases">
        <authorList>
            <person name="Gilroy R."/>
        </authorList>
    </citation>
    <scope>NUCLEOTIDE SEQUENCE</scope>
    <source>
        <strain evidence="11">14324</strain>
    </source>
</reference>
<evidence type="ECO:0000256" key="4">
    <source>
        <dbReference type="ARBA" id="ARBA00022692"/>
    </source>
</evidence>
<evidence type="ECO:0000256" key="6">
    <source>
        <dbReference type="ARBA" id="ARBA00022989"/>
    </source>
</evidence>
<dbReference type="Gene3D" id="1.20.5.1030">
    <property type="entry name" value="Preprotein translocase secy subunit"/>
    <property type="match status" value="1"/>
</dbReference>
<dbReference type="AlphaFoldDB" id="A0A9D2IT08"/>
<dbReference type="Pfam" id="PF00584">
    <property type="entry name" value="SecE"/>
    <property type="match status" value="1"/>
</dbReference>
<evidence type="ECO:0000256" key="5">
    <source>
        <dbReference type="ARBA" id="ARBA00022927"/>
    </source>
</evidence>
<evidence type="ECO:0000256" key="2">
    <source>
        <dbReference type="ARBA" id="ARBA00022448"/>
    </source>
</evidence>
<reference evidence="11" key="1">
    <citation type="journal article" date="2021" name="PeerJ">
        <title>Extensive microbial diversity within the chicken gut microbiome revealed by metagenomics and culture.</title>
        <authorList>
            <person name="Gilroy R."/>
            <person name="Ravi A."/>
            <person name="Getino M."/>
            <person name="Pursley I."/>
            <person name="Horton D.L."/>
            <person name="Alikhan N.F."/>
            <person name="Baker D."/>
            <person name="Gharbi K."/>
            <person name="Hall N."/>
            <person name="Watson M."/>
            <person name="Adriaenssens E.M."/>
            <person name="Foster-Nyarko E."/>
            <person name="Jarju S."/>
            <person name="Secka A."/>
            <person name="Antonio M."/>
            <person name="Oren A."/>
            <person name="Chaudhuri R.R."/>
            <person name="La Ragione R."/>
            <person name="Hildebrand F."/>
            <person name="Pallen M.J."/>
        </authorList>
    </citation>
    <scope>NUCLEOTIDE SEQUENCE</scope>
    <source>
        <strain evidence="11">14324</strain>
    </source>
</reference>
<name>A0A9D2IT08_9FIRM</name>
<feature type="region of interest" description="Disordered" evidence="9">
    <location>
        <begin position="1"/>
        <end position="30"/>
    </location>
</feature>
<keyword evidence="8 10" id="KW-0472">Membrane</keyword>
<dbReference type="GO" id="GO:0005886">
    <property type="term" value="C:plasma membrane"/>
    <property type="evidence" value="ECO:0007669"/>
    <property type="project" value="TreeGrafter"/>
</dbReference>
<keyword evidence="6 10" id="KW-1133">Transmembrane helix</keyword>
<proteinExistence type="predicted"/>
<evidence type="ECO:0000256" key="7">
    <source>
        <dbReference type="ARBA" id="ARBA00023010"/>
    </source>
</evidence>
<dbReference type="Proteomes" id="UP000824041">
    <property type="component" value="Unassembled WGS sequence"/>
</dbReference>
<comment type="caution">
    <text evidence="11">The sequence shown here is derived from an EMBL/GenBank/DDBJ whole genome shotgun (WGS) entry which is preliminary data.</text>
</comment>
<dbReference type="GO" id="GO:0008320">
    <property type="term" value="F:protein transmembrane transporter activity"/>
    <property type="evidence" value="ECO:0007669"/>
    <property type="project" value="InterPro"/>
</dbReference>
<evidence type="ECO:0000256" key="10">
    <source>
        <dbReference type="SAM" id="Phobius"/>
    </source>
</evidence>